<name>A0ABU2C9Q0_9BURK</name>
<evidence type="ECO:0000313" key="1">
    <source>
        <dbReference type="EMBL" id="MDR7378045.1"/>
    </source>
</evidence>
<reference evidence="1 2" key="1">
    <citation type="submission" date="2023-07" db="EMBL/GenBank/DDBJ databases">
        <title>Sorghum-associated microbial communities from plants grown in Nebraska, USA.</title>
        <authorList>
            <person name="Schachtman D."/>
        </authorList>
    </citation>
    <scope>NUCLEOTIDE SEQUENCE [LARGE SCALE GENOMIC DNA]</scope>
    <source>
        <strain evidence="1 2">BE313</strain>
    </source>
</reference>
<protein>
    <submittedName>
        <fullName evidence="1">Uncharacterized protein</fullName>
    </submittedName>
</protein>
<dbReference type="Proteomes" id="UP001180487">
    <property type="component" value="Unassembled WGS sequence"/>
</dbReference>
<evidence type="ECO:0000313" key="2">
    <source>
        <dbReference type="Proteomes" id="UP001180487"/>
    </source>
</evidence>
<accession>A0ABU2C9Q0</accession>
<proteinExistence type="predicted"/>
<sequence length="34" mass="4005">MQGSPWMFNPATTQMPADPHIYKHFGLQRMLCLR</sequence>
<comment type="caution">
    <text evidence="1">The sequence shown here is derived from an EMBL/GenBank/DDBJ whole genome shotgun (WGS) entry which is preliminary data.</text>
</comment>
<keyword evidence="2" id="KW-1185">Reference proteome</keyword>
<organism evidence="1 2">
    <name type="scientific">Rhodoferax ferrireducens</name>
    <dbReference type="NCBI Taxonomy" id="192843"/>
    <lineage>
        <taxon>Bacteria</taxon>
        <taxon>Pseudomonadati</taxon>
        <taxon>Pseudomonadota</taxon>
        <taxon>Betaproteobacteria</taxon>
        <taxon>Burkholderiales</taxon>
        <taxon>Comamonadaceae</taxon>
        <taxon>Rhodoferax</taxon>
    </lineage>
</organism>
<dbReference type="EMBL" id="JAVDXT010000002">
    <property type="protein sequence ID" value="MDR7378045.1"/>
    <property type="molecule type" value="Genomic_DNA"/>
</dbReference>
<gene>
    <name evidence="1" type="ORF">J2X19_002724</name>
</gene>